<dbReference type="Pfam" id="PF11288">
    <property type="entry name" value="DUF3089"/>
    <property type="match status" value="1"/>
</dbReference>
<dbReference type="Proteomes" id="UP000601361">
    <property type="component" value="Unassembled WGS sequence"/>
</dbReference>
<evidence type="ECO:0000313" key="2">
    <source>
        <dbReference type="Proteomes" id="UP000601361"/>
    </source>
</evidence>
<dbReference type="InterPro" id="IPR021440">
    <property type="entry name" value="DUF3089"/>
</dbReference>
<organism evidence="1 2">
    <name type="scientific">Hymenobacter glacieicola</name>
    <dbReference type="NCBI Taxonomy" id="1562124"/>
    <lineage>
        <taxon>Bacteria</taxon>
        <taxon>Pseudomonadati</taxon>
        <taxon>Bacteroidota</taxon>
        <taxon>Cytophagia</taxon>
        <taxon>Cytophagales</taxon>
        <taxon>Hymenobacteraceae</taxon>
        <taxon>Hymenobacter</taxon>
    </lineage>
</organism>
<dbReference type="InterPro" id="IPR029058">
    <property type="entry name" value="AB_hydrolase_fold"/>
</dbReference>
<name>A0ABQ1WIG0_9BACT</name>
<evidence type="ECO:0000313" key="1">
    <source>
        <dbReference type="EMBL" id="GGG30400.1"/>
    </source>
</evidence>
<reference evidence="2" key="1">
    <citation type="journal article" date="2019" name="Int. J. Syst. Evol. Microbiol.">
        <title>The Global Catalogue of Microorganisms (GCM) 10K type strain sequencing project: providing services to taxonomists for standard genome sequencing and annotation.</title>
        <authorList>
            <consortium name="The Broad Institute Genomics Platform"/>
            <consortium name="The Broad Institute Genome Sequencing Center for Infectious Disease"/>
            <person name="Wu L."/>
            <person name="Ma J."/>
        </authorList>
    </citation>
    <scope>NUCLEOTIDE SEQUENCE [LARGE SCALE GENOMIC DNA]</scope>
    <source>
        <strain evidence="2">CGMCC 1.12990</strain>
    </source>
</reference>
<accession>A0ABQ1WIG0</accession>
<dbReference type="EMBL" id="BMGS01000001">
    <property type="protein sequence ID" value="GGG30400.1"/>
    <property type="molecule type" value="Genomic_DNA"/>
</dbReference>
<comment type="caution">
    <text evidence="1">The sequence shown here is derived from an EMBL/GenBank/DDBJ whole genome shotgun (WGS) entry which is preliminary data.</text>
</comment>
<sequence>MLTPLFRLPTLAVLLTFASCITVLKPGKDFARKPEPEAPDYRMEDNWAALPDRRDSADLVPRHTLLRNQQRDAPVDVFFVHPTTYYSRAQWNASLTDARVNRFTDASTIRKQASVFNSTARVYAPRYRQATLFSFFDEKSTNGKEALDLAYSDVKTAFQYYLDHYNQGRPVIIAGHSQGTFHATRLLREFFDQNPKLRKQLVAAYLIGFKVKPEEYQVLRPCDDSTQTGCYVGWNTVEWGHEYPPFQGGVAVNPLTWTRDTATAPARLNLGGVPYTFSGVDKRVVDAKVHNGLVWIHPTVRPGYPRFLLPGRSELRHSFHIADYSLFYYNIRQNAEARVRAYRMLMHGG</sequence>
<dbReference type="SUPFAM" id="SSF53474">
    <property type="entry name" value="alpha/beta-Hydrolases"/>
    <property type="match status" value="1"/>
</dbReference>
<dbReference type="RefSeq" id="WP_188556109.1">
    <property type="nucleotide sequence ID" value="NZ_BMGS01000001.1"/>
</dbReference>
<evidence type="ECO:0008006" key="3">
    <source>
        <dbReference type="Google" id="ProtNLM"/>
    </source>
</evidence>
<protein>
    <recommendedName>
        <fullName evidence="3">DUF3089 domain-containing protein</fullName>
    </recommendedName>
</protein>
<proteinExistence type="predicted"/>
<dbReference type="PROSITE" id="PS51257">
    <property type="entry name" value="PROKAR_LIPOPROTEIN"/>
    <property type="match status" value="1"/>
</dbReference>
<keyword evidence="2" id="KW-1185">Reference proteome</keyword>
<gene>
    <name evidence="1" type="ORF">GCM10011378_03790</name>
</gene>